<evidence type="ECO:0000313" key="2">
    <source>
        <dbReference type="Proteomes" id="UP001238540"/>
    </source>
</evidence>
<name>A0ABT8C308_9VIBR</name>
<dbReference type="EMBL" id="JAUFQC010000032">
    <property type="protein sequence ID" value="MDN3612742.1"/>
    <property type="molecule type" value="Genomic_DNA"/>
</dbReference>
<keyword evidence="2" id="KW-1185">Reference proteome</keyword>
<organism evidence="1 2">
    <name type="scientific">Vibrio ostreicida</name>
    <dbReference type="NCBI Taxonomy" id="526588"/>
    <lineage>
        <taxon>Bacteria</taxon>
        <taxon>Pseudomonadati</taxon>
        <taxon>Pseudomonadota</taxon>
        <taxon>Gammaproteobacteria</taxon>
        <taxon>Vibrionales</taxon>
        <taxon>Vibrionaceae</taxon>
        <taxon>Vibrio</taxon>
    </lineage>
</organism>
<reference evidence="2" key="1">
    <citation type="journal article" date="2019" name="Int. J. Syst. Evol. Microbiol.">
        <title>The Global Catalogue of Microorganisms (GCM) 10K type strain sequencing project: providing services to taxonomists for standard genome sequencing and annotation.</title>
        <authorList>
            <consortium name="The Broad Institute Genomics Platform"/>
            <consortium name="The Broad Institute Genome Sequencing Center for Infectious Disease"/>
            <person name="Wu L."/>
            <person name="Ma J."/>
        </authorList>
    </citation>
    <scope>NUCLEOTIDE SEQUENCE [LARGE SCALE GENOMIC DNA]</scope>
    <source>
        <strain evidence="2">CECT 7398</strain>
    </source>
</reference>
<sequence>MRPYASPNQRLMNLCCFDVSVTTAARRTVDHNPMVFAFTGLEYTELLGPPITDHCHQQAVG</sequence>
<dbReference type="Proteomes" id="UP001238540">
    <property type="component" value="Unassembled WGS sequence"/>
</dbReference>
<dbReference type="RefSeq" id="WP_290313487.1">
    <property type="nucleotide sequence ID" value="NZ_JAUFQC010000032.1"/>
</dbReference>
<proteinExistence type="predicted"/>
<gene>
    <name evidence="1" type="ORF">QWZ16_24565</name>
</gene>
<protein>
    <submittedName>
        <fullName evidence="1">Uncharacterized protein</fullName>
    </submittedName>
</protein>
<evidence type="ECO:0000313" key="1">
    <source>
        <dbReference type="EMBL" id="MDN3612742.1"/>
    </source>
</evidence>
<comment type="caution">
    <text evidence="1">The sequence shown here is derived from an EMBL/GenBank/DDBJ whole genome shotgun (WGS) entry which is preliminary data.</text>
</comment>
<accession>A0ABT8C308</accession>